<dbReference type="PANTHER" id="PTHR21485">
    <property type="entry name" value="HAD SUPERFAMILY MEMBERS CMAS AND KDSC"/>
    <property type="match status" value="1"/>
</dbReference>
<evidence type="ECO:0008006" key="3">
    <source>
        <dbReference type="Google" id="ProtNLM"/>
    </source>
</evidence>
<dbReference type="InterPro" id="IPR003329">
    <property type="entry name" value="Cytidylyl_trans"/>
</dbReference>
<organism evidence="1 2">
    <name type="scientific">Gillisia lutea</name>
    <dbReference type="NCBI Taxonomy" id="2909668"/>
    <lineage>
        <taxon>Bacteria</taxon>
        <taxon>Pseudomonadati</taxon>
        <taxon>Bacteroidota</taxon>
        <taxon>Flavobacteriia</taxon>
        <taxon>Flavobacteriales</taxon>
        <taxon>Flavobacteriaceae</taxon>
        <taxon>Gillisia</taxon>
    </lineage>
</organism>
<sequence length="226" mass="25783">MSVSVFIPVRKGSERVKRKNTRIFAGIKGGLLYIKLKQLESIKGVDEIIVSTNDEECLSIAQNFTSSIPILKVIERPTELGSSKTLLTDLISYVPTLTSSDYILWTHVTSPFCNTLHYENAITIFENKLREGYDSLITGRNYSDFLLNPASNKIINNRTDLEWPRTQDLMELFEINNAIFVAHRKAYLKSNRVGIKPYLMTMDKITSLDIDDMSDFKMAEILYGKL</sequence>
<dbReference type="RefSeq" id="WP_236134817.1">
    <property type="nucleotide sequence ID" value="NZ_JAKGTH010000011.1"/>
</dbReference>
<evidence type="ECO:0000313" key="2">
    <source>
        <dbReference type="Proteomes" id="UP001179363"/>
    </source>
</evidence>
<dbReference type="PANTHER" id="PTHR21485:SF6">
    <property type="entry name" value="N-ACYLNEURAMINATE CYTIDYLYLTRANSFERASE-RELATED"/>
    <property type="match status" value="1"/>
</dbReference>
<dbReference type="Gene3D" id="3.90.550.10">
    <property type="entry name" value="Spore Coat Polysaccharide Biosynthesis Protein SpsA, Chain A"/>
    <property type="match status" value="1"/>
</dbReference>
<dbReference type="EMBL" id="JAKGTH010000011">
    <property type="protein sequence ID" value="MCF4102674.1"/>
    <property type="molecule type" value="Genomic_DNA"/>
</dbReference>
<dbReference type="Pfam" id="PF02348">
    <property type="entry name" value="CTP_transf_3"/>
    <property type="match status" value="1"/>
</dbReference>
<dbReference type="InterPro" id="IPR029044">
    <property type="entry name" value="Nucleotide-diphossugar_trans"/>
</dbReference>
<accession>A0ABS9ELC3</accession>
<keyword evidence="2" id="KW-1185">Reference proteome</keyword>
<name>A0ABS9ELC3_9FLAO</name>
<dbReference type="InterPro" id="IPR050793">
    <property type="entry name" value="CMP-NeuNAc_synthase"/>
</dbReference>
<evidence type="ECO:0000313" key="1">
    <source>
        <dbReference type="EMBL" id="MCF4102674.1"/>
    </source>
</evidence>
<reference evidence="1" key="1">
    <citation type="submission" date="2022-01" db="EMBL/GenBank/DDBJ databases">
        <title>Gillisia lutea sp. nov., isolated from marine plastic residues from the Malvarosa beach (Valencia, Spain).</title>
        <authorList>
            <person name="Vidal-Verdu A."/>
            <person name="Molina-Menor E."/>
            <person name="Satari L."/>
            <person name="Pascual J."/>
            <person name="Pereto J."/>
            <person name="Porcar M."/>
        </authorList>
    </citation>
    <scope>NUCLEOTIDE SEQUENCE</scope>
    <source>
        <strain evidence="1">M10.2A</strain>
    </source>
</reference>
<dbReference type="SUPFAM" id="SSF53448">
    <property type="entry name" value="Nucleotide-diphospho-sugar transferases"/>
    <property type="match status" value="1"/>
</dbReference>
<gene>
    <name evidence="1" type="ORF">L1I30_13435</name>
</gene>
<proteinExistence type="predicted"/>
<dbReference type="Proteomes" id="UP001179363">
    <property type="component" value="Unassembled WGS sequence"/>
</dbReference>
<protein>
    <recommendedName>
        <fullName evidence="3">Acylneuraminate cytidylyltransferase</fullName>
    </recommendedName>
</protein>
<comment type="caution">
    <text evidence="1">The sequence shown here is derived from an EMBL/GenBank/DDBJ whole genome shotgun (WGS) entry which is preliminary data.</text>
</comment>